<dbReference type="RefSeq" id="WP_192009880.1">
    <property type="nucleotide sequence ID" value="NZ_JACYTQ010000003.1"/>
</dbReference>
<dbReference type="InterPro" id="IPR046544">
    <property type="entry name" value="GH146_SB_dom"/>
</dbReference>
<organism evidence="5 6">
    <name type="scientific">Echinicola arenosa</name>
    <dbReference type="NCBI Taxonomy" id="2774144"/>
    <lineage>
        <taxon>Bacteria</taxon>
        <taxon>Pseudomonadati</taxon>
        <taxon>Bacteroidota</taxon>
        <taxon>Cytophagia</taxon>
        <taxon>Cytophagales</taxon>
        <taxon>Cyclobacteriaceae</taxon>
        <taxon>Echinicola</taxon>
    </lineage>
</organism>
<dbReference type="Pfam" id="PF20736">
    <property type="entry name" value="Glyco_hydro127M"/>
    <property type="match status" value="1"/>
</dbReference>
<reference evidence="5 6" key="1">
    <citation type="submission" date="2020-09" db="EMBL/GenBank/DDBJ databases">
        <title>Echinicola sp. CAU 1574 isolated from sand of Sido Beach.</title>
        <authorList>
            <person name="Kim W."/>
        </authorList>
    </citation>
    <scope>NUCLEOTIDE SEQUENCE [LARGE SCALE GENOMIC DNA]</scope>
    <source>
        <strain evidence="5 6">CAU 1574</strain>
    </source>
</reference>
<dbReference type="Pfam" id="PF07944">
    <property type="entry name" value="Beta-AFase-like_GH127_cat"/>
    <property type="match status" value="1"/>
</dbReference>
<feature type="domain" description="Non-reducing end beta-L-arabinofuranosidase-like GH127 middle" evidence="4">
    <location>
        <begin position="423"/>
        <end position="518"/>
    </location>
</feature>
<sequence length="788" mass="89703">MKQLLILLLLSLIICCSEPDQHIGPLIGFSLDDVQLLDGPFKKAQLTDMHYILSMDPDRLLSPYLREAGLQPKAKSYPNWENTGLDGHIGGHYLTALSLMYAATGNEKLKERLDYMVDELARCQKKNGNGYIGGIPGGKSMWEEIAEGNIRAGRFSLNDKWVPLYNIHKIYAGLYDAHTIGGNAKAKKLLIQLMDWMLDITSNLSDEQIQEMLYSEHGGLNEVFAKTSELTGNKAYLDLAVKFSDHEILDPLLEKKDMLTGMHANTQIPKVIGFEQVARLNGDESWLAASDFFWDNVVNQRSISIGGNSVSEHFNPIDDFNGMVESVEGVETCNSYNMLKLSKDLFYEKQDAAYMDFVERVLYNHILSSQHPDGGFVYFTSMRPRHYRVYSQAHDGFWCCVGSGLENHGKYGEFIYAHDHQNIFVNLFIASKLSWKEKGLELIQQTTFPESNETEFTLNLENPIDLGLKIRYPGWASAGEIAIWVNDQKQEIEEGPSNYILLDRKWQNGDKVRVQLPLQLGVEYLPADSSWVSFKYGPIVLGAETDTTDLEGVWAGDSRMGHVARGPLYPLDKAPWLVANNDQELLGKVKPINEEALLFDPNELLYTSAYQGVRLKPFYQIHEARYMVYWPVVSEKEVEGKLEKLRVEEEKMLVLEAKTVDKVKTGQQQPESDHFIASEASWTGISHGDHWREARDWFSYQFTDRNKVAKNLRITYHAKDGNHQFDLLLNGKLLVRVKEEGNGNDGFYDVDYEIPNKFISNSDGKYEIKLQALEGESTGRIYHLRLIK</sequence>
<protein>
    <submittedName>
        <fullName evidence="5">Glycoside hydrolase family 127 protein</fullName>
    </submittedName>
</protein>
<accession>A0ABR9AJI6</accession>
<comment type="caution">
    <text evidence="5">The sequence shown here is derived from an EMBL/GenBank/DDBJ whole genome shotgun (WGS) entry which is preliminary data.</text>
</comment>
<gene>
    <name evidence="5" type="ORF">IFO69_09530</name>
</gene>
<dbReference type="GO" id="GO:0016787">
    <property type="term" value="F:hydrolase activity"/>
    <property type="evidence" value="ECO:0007669"/>
    <property type="project" value="UniProtKB-KW"/>
</dbReference>
<evidence type="ECO:0000259" key="4">
    <source>
        <dbReference type="Pfam" id="PF20736"/>
    </source>
</evidence>
<evidence type="ECO:0000313" key="5">
    <source>
        <dbReference type="EMBL" id="MBD8488984.1"/>
    </source>
</evidence>
<dbReference type="InterPro" id="IPR008928">
    <property type="entry name" value="6-hairpin_glycosidase_sf"/>
</dbReference>
<keyword evidence="5" id="KW-0378">Hydrolase</keyword>
<keyword evidence="6" id="KW-1185">Reference proteome</keyword>
<feature type="domain" description="Glycoside hydrolase GH146 substrate-binding" evidence="3">
    <location>
        <begin position="655"/>
        <end position="787"/>
    </location>
</feature>
<evidence type="ECO:0000259" key="1">
    <source>
        <dbReference type="Pfam" id="PF07944"/>
    </source>
</evidence>
<dbReference type="Pfam" id="PF16375">
    <property type="entry name" value="DUF4986"/>
    <property type="match status" value="1"/>
</dbReference>
<dbReference type="Proteomes" id="UP000647133">
    <property type="component" value="Unassembled WGS sequence"/>
</dbReference>
<dbReference type="EMBL" id="JACYTQ010000003">
    <property type="protein sequence ID" value="MBD8488984.1"/>
    <property type="molecule type" value="Genomic_DNA"/>
</dbReference>
<dbReference type="InterPro" id="IPR012878">
    <property type="entry name" value="Beta-AFase-like_GH127_cat"/>
</dbReference>
<dbReference type="SUPFAM" id="SSF48208">
    <property type="entry name" value="Six-hairpin glycosidases"/>
    <property type="match status" value="1"/>
</dbReference>
<name>A0ABR9AJI6_9BACT</name>
<dbReference type="InterPro" id="IPR049046">
    <property type="entry name" value="Beta-AFase-like_GH127_middle"/>
</dbReference>
<dbReference type="PANTHER" id="PTHR31151:SF0">
    <property type="entry name" value="PROLINE-TRNA LIGASE (DUF1680)"/>
    <property type="match status" value="1"/>
</dbReference>
<evidence type="ECO:0000259" key="2">
    <source>
        <dbReference type="Pfam" id="PF16375"/>
    </source>
</evidence>
<feature type="domain" description="DUF4986" evidence="2">
    <location>
        <begin position="547"/>
        <end position="630"/>
    </location>
</feature>
<dbReference type="Pfam" id="PF20620">
    <property type="entry name" value="DUF6805"/>
    <property type="match status" value="1"/>
</dbReference>
<dbReference type="PANTHER" id="PTHR31151">
    <property type="entry name" value="PROLINE-TRNA LIGASE (DUF1680)"/>
    <property type="match status" value="1"/>
</dbReference>
<feature type="domain" description="Non-reducing end beta-L-arabinofuranosidase-like GH127 catalytic" evidence="1">
    <location>
        <begin position="33"/>
        <end position="413"/>
    </location>
</feature>
<proteinExistence type="predicted"/>
<dbReference type="InterPro" id="IPR032275">
    <property type="entry name" value="DUF4986"/>
</dbReference>
<evidence type="ECO:0000259" key="3">
    <source>
        <dbReference type="Pfam" id="PF20620"/>
    </source>
</evidence>
<evidence type="ECO:0000313" key="6">
    <source>
        <dbReference type="Proteomes" id="UP000647133"/>
    </source>
</evidence>